<dbReference type="InterPro" id="IPR013830">
    <property type="entry name" value="SGNH_hydro"/>
</dbReference>
<dbReference type="CDD" id="cd01836">
    <property type="entry name" value="FeeA_FeeB_like"/>
    <property type="match status" value="1"/>
</dbReference>
<accession>A0A177KGH0</accession>
<evidence type="ECO:0000259" key="3">
    <source>
        <dbReference type="Pfam" id="PF13472"/>
    </source>
</evidence>
<feature type="compositionally biased region" description="Low complexity" evidence="1">
    <location>
        <begin position="280"/>
        <end position="290"/>
    </location>
</feature>
<name>A0A177KGH0_9MICO</name>
<protein>
    <submittedName>
        <fullName evidence="4">GDSL family lipase</fullName>
    </submittedName>
</protein>
<dbReference type="OrthoDB" id="9804395at2"/>
<dbReference type="EMBL" id="LSTV01000001">
    <property type="protein sequence ID" value="OAH51945.1"/>
    <property type="molecule type" value="Genomic_DNA"/>
</dbReference>
<feature type="domain" description="SGNH hydrolase-type esterase" evidence="3">
    <location>
        <begin position="70"/>
        <end position="248"/>
    </location>
</feature>
<evidence type="ECO:0000313" key="5">
    <source>
        <dbReference type="Proteomes" id="UP000076998"/>
    </source>
</evidence>
<gene>
    <name evidence="4" type="ORF">AYL44_02900</name>
</gene>
<dbReference type="InterPro" id="IPR051532">
    <property type="entry name" value="Ester_Hydrolysis_Enzymes"/>
</dbReference>
<dbReference type="InterPro" id="IPR036514">
    <property type="entry name" value="SGNH_hydro_sf"/>
</dbReference>
<feature type="transmembrane region" description="Helical" evidence="2">
    <location>
        <begin position="12"/>
        <end position="31"/>
    </location>
</feature>
<sequence>MPRSARTPFPVAVAAAVVVVGAVVLGTRVALARQAAIARRRIGKPLGDAAPTADRVWRAGLGGTPLELLLLGDSIAAGLGAQHRKETLGGRLAKGLAGELDRPVRLRTGAVVGAESADLAGQIDALPADYRADAAVIIVGGNDVTHRVPVAVAAAHLAEAIRRLRAVGTAVVVGTCPDLGALRAVPQPLRSIGSRASQQLATAQADRARAEGAGVVSLRRAVGPFFRIDPDGMFSLDRFHPSALGYRRTAEALLPVVRDAITRGGADAATGSRIPPAAPRPRSAPTATAG</sequence>
<dbReference type="GO" id="GO:0004622">
    <property type="term" value="F:phosphatidylcholine lysophospholipase activity"/>
    <property type="evidence" value="ECO:0007669"/>
    <property type="project" value="TreeGrafter"/>
</dbReference>
<evidence type="ECO:0000256" key="2">
    <source>
        <dbReference type="SAM" id="Phobius"/>
    </source>
</evidence>
<dbReference type="RefSeq" id="WP_064002449.1">
    <property type="nucleotide sequence ID" value="NZ_LSTV01000001.1"/>
</dbReference>
<dbReference type="AlphaFoldDB" id="A0A177KGH0"/>
<keyword evidence="2" id="KW-1133">Transmembrane helix</keyword>
<dbReference type="SUPFAM" id="SSF52266">
    <property type="entry name" value="SGNH hydrolase"/>
    <property type="match status" value="1"/>
</dbReference>
<reference evidence="4 5" key="1">
    <citation type="submission" date="2016-02" db="EMBL/GenBank/DDBJ databases">
        <authorList>
            <person name="Wen L."/>
            <person name="He K."/>
            <person name="Yang H."/>
        </authorList>
    </citation>
    <scope>NUCLEOTIDE SEQUENCE [LARGE SCALE GENOMIC DNA]</scope>
    <source>
        <strain evidence="4 5">CD11_3</strain>
    </source>
</reference>
<proteinExistence type="predicted"/>
<dbReference type="PANTHER" id="PTHR30383">
    <property type="entry name" value="THIOESTERASE 1/PROTEASE 1/LYSOPHOSPHOLIPASE L1"/>
    <property type="match status" value="1"/>
</dbReference>
<dbReference type="Gene3D" id="3.40.50.1110">
    <property type="entry name" value="SGNH hydrolase"/>
    <property type="match status" value="1"/>
</dbReference>
<dbReference type="PANTHER" id="PTHR30383:SF5">
    <property type="entry name" value="SGNH HYDROLASE-TYPE ESTERASE DOMAIN-CONTAINING PROTEIN"/>
    <property type="match status" value="1"/>
</dbReference>
<organism evidence="4 5">
    <name type="scientific">Microbacterium oleivorans</name>
    <dbReference type="NCBI Taxonomy" id="273677"/>
    <lineage>
        <taxon>Bacteria</taxon>
        <taxon>Bacillati</taxon>
        <taxon>Actinomycetota</taxon>
        <taxon>Actinomycetes</taxon>
        <taxon>Micrococcales</taxon>
        <taxon>Microbacteriaceae</taxon>
        <taxon>Microbacterium</taxon>
    </lineage>
</organism>
<keyword evidence="2" id="KW-0472">Membrane</keyword>
<comment type="caution">
    <text evidence="4">The sequence shown here is derived from an EMBL/GenBank/DDBJ whole genome shotgun (WGS) entry which is preliminary data.</text>
</comment>
<keyword evidence="2" id="KW-0812">Transmembrane</keyword>
<evidence type="ECO:0000313" key="4">
    <source>
        <dbReference type="EMBL" id="OAH51945.1"/>
    </source>
</evidence>
<evidence type="ECO:0000256" key="1">
    <source>
        <dbReference type="SAM" id="MobiDB-lite"/>
    </source>
</evidence>
<feature type="region of interest" description="Disordered" evidence="1">
    <location>
        <begin position="266"/>
        <end position="290"/>
    </location>
</feature>
<dbReference type="Proteomes" id="UP000076998">
    <property type="component" value="Unassembled WGS sequence"/>
</dbReference>
<dbReference type="Pfam" id="PF13472">
    <property type="entry name" value="Lipase_GDSL_2"/>
    <property type="match status" value="1"/>
</dbReference>